<evidence type="ECO:0000256" key="3">
    <source>
        <dbReference type="ARBA" id="ARBA00023125"/>
    </source>
</evidence>
<dbReference type="Proteomes" id="UP000199297">
    <property type="component" value="Unassembled WGS sequence"/>
</dbReference>
<keyword evidence="6" id="KW-1185">Reference proteome</keyword>
<sequence>MMKFLNSSTCWKEFSVSELFELKKGESLTKKEMIEGNTPYIGASERNNGLTHFVGQAPNRKGGEITINRTGSVAHCSYQEVDYFASENIFSLKPNFEINLNIGIFICVILNQAKYKYSYGRTLNTQRILDIKLPLPVDINENISFEEINLFMNQLKDPSTDINKIKRSLISNNVIELPPTSEWKEFLLSELFEVSGTKTTPKKKLLEIGQGIIPYISTKGTNNGVDGYYDIATEKGNVITVDSATVGSSFFQESDFSASDHVEKLTPIGFELNKFNAQFILTILKQEQFRYGYGRKFNQKRIANTMLKLPIDANGNPNWQLMEDYIKSLPYSASI</sequence>
<keyword evidence="2" id="KW-0680">Restriction system</keyword>
<dbReference type="SUPFAM" id="SSF116734">
    <property type="entry name" value="DNA methylase specificity domain"/>
    <property type="match status" value="2"/>
</dbReference>
<dbReference type="EMBL" id="FOBI01000031">
    <property type="protein sequence ID" value="SEL90046.1"/>
    <property type="molecule type" value="Genomic_DNA"/>
</dbReference>
<evidence type="ECO:0000313" key="5">
    <source>
        <dbReference type="EMBL" id="SEL90046.1"/>
    </source>
</evidence>
<dbReference type="InterPro" id="IPR044946">
    <property type="entry name" value="Restrct_endonuc_typeI_TRD_sf"/>
</dbReference>
<keyword evidence="3" id="KW-0238">DNA-binding</keyword>
<dbReference type="GO" id="GO:0009307">
    <property type="term" value="P:DNA restriction-modification system"/>
    <property type="evidence" value="ECO:0007669"/>
    <property type="project" value="UniProtKB-KW"/>
</dbReference>
<dbReference type="OrthoDB" id="5109672at2"/>
<protein>
    <submittedName>
        <fullName evidence="5">Type I restriction modification DNA specificity domain-containing protein</fullName>
    </submittedName>
</protein>
<dbReference type="AlphaFoldDB" id="A0A1H7U061"/>
<dbReference type="InterPro" id="IPR000055">
    <property type="entry name" value="Restrct_endonuc_typeI_TRD"/>
</dbReference>
<name>A0A1H7U061_9GAMM</name>
<dbReference type="STRING" id="641665.GCA_002104455_02227"/>
<feature type="domain" description="Type I restriction modification DNA specificity" evidence="4">
    <location>
        <begin position="11"/>
        <end position="164"/>
    </location>
</feature>
<feature type="domain" description="Type I restriction modification DNA specificity" evidence="4">
    <location>
        <begin position="181"/>
        <end position="327"/>
    </location>
</feature>
<reference evidence="6" key="1">
    <citation type="submission" date="2016-10" db="EMBL/GenBank/DDBJ databases">
        <authorList>
            <person name="Varghese N."/>
            <person name="Submissions S."/>
        </authorList>
    </citation>
    <scope>NUCLEOTIDE SEQUENCE [LARGE SCALE GENOMIC DNA]</scope>
    <source>
        <strain evidence="6">CGMCC 1.9127</strain>
    </source>
</reference>
<dbReference type="RefSeq" id="WP_085286160.1">
    <property type="nucleotide sequence ID" value="NZ_FOBI01000031.1"/>
</dbReference>
<evidence type="ECO:0000256" key="1">
    <source>
        <dbReference type="ARBA" id="ARBA00010923"/>
    </source>
</evidence>
<proteinExistence type="inferred from homology"/>
<evidence type="ECO:0000259" key="4">
    <source>
        <dbReference type="Pfam" id="PF01420"/>
    </source>
</evidence>
<dbReference type="Pfam" id="PF01420">
    <property type="entry name" value="Methylase_S"/>
    <property type="match status" value="2"/>
</dbReference>
<organism evidence="5 6">
    <name type="scientific">Colwellia chukchiensis</name>
    <dbReference type="NCBI Taxonomy" id="641665"/>
    <lineage>
        <taxon>Bacteria</taxon>
        <taxon>Pseudomonadati</taxon>
        <taxon>Pseudomonadota</taxon>
        <taxon>Gammaproteobacteria</taxon>
        <taxon>Alteromonadales</taxon>
        <taxon>Colwelliaceae</taxon>
        <taxon>Colwellia</taxon>
    </lineage>
</organism>
<dbReference type="Gene3D" id="3.90.220.20">
    <property type="entry name" value="DNA methylase specificity domains"/>
    <property type="match status" value="2"/>
</dbReference>
<gene>
    <name evidence="5" type="ORF">SAMN05216262_13110</name>
</gene>
<comment type="similarity">
    <text evidence="1">Belongs to the type-I restriction system S methylase family.</text>
</comment>
<dbReference type="GO" id="GO:0003677">
    <property type="term" value="F:DNA binding"/>
    <property type="evidence" value="ECO:0007669"/>
    <property type="project" value="UniProtKB-KW"/>
</dbReference>
<accession>A0A1H7U061</accession>
<evidence type="ECO:0000313" key="6">
    <source>
        <dbReference type="Proteomes" id="UP000199297"/>
    </source>
</evidence>
<evidence type="ECO:0000256" key="2">
    <source>
        <dbReference type="ARBA" id="ARBA00022747"/>
    </source>
</evidence>